<dbReference type="RefSeq" id="WP_168917634.1">
    <property type="nucleotide sequence ID" value="NZ_CP050804.1"/>
</dbReference>
<evidence type="ECO:0000313" key="1">
    <source>
        <dbReference type="EMBL" id="QJC21694.1"/>
    </source>
</evidence>
<gene>
    <name evidence="1" type="ORF">HC352_03685</name>
</gene>
<evidence type="ECO:0000313" key="2">
    <source>
        <dbReference type="Proteomes" id="UP000502298"/>
    </source>
</evidence>
<dbReference type="EMBL" id="CP050804">
    <property type="protein sequence ID" value="QJC21694.1"/>
    <property type="molecule type" value="Genomic_DNA"/>
</dbReference>
<name>A0A6H2EKI0_9ACTO</name>
<dbReference type="KEGG" id="arca:HC352_03685"/>
<keyword evidence="2" id="KW-1185">Reference proteome</keyword>
<protein>
    <recommendedName>
        <fullName evidence="3">DNA-binding protein</fullName>
    </recommendedName>
</protein>
<dbReference type="Proteomes" id="UP000502298">
    <property type="component" value="Chromosome"/>
</dbReference>
<accession>A0A6H2EKI0</accession>
<evidence type="ECO:0008006" key="3">
    <source>
        <dbReference type="Google" id="ProtNLM"/>
    </source>
</evidence>
<proteinExistence type="predicted"/>
<sequence length="84" mass="9334">MFRRALSVTGTVASITYPGHGLRPEVVVNIDVKNATLQLVFQSRRTIHCLDIGQRVRVSGAVVKRQGIPCIYNPMYTIVKGHND</sequence>
<reference evidence="1 2" key="1">
    <citation type="submission" date="2020-03" db="EMBL/GenBank/DDBJ databases">
        <title>Complete genome of Arcanobacterium buesumensis sp. nov. strain 2701.</title>
        <authorList>
            <person name="Borowiak M."/>
            <person name="Alssahen M."/>
            <person name="Laemmler C."/>
            <person name="Malorny B."/>
            <person name="Hassan A."/>
            <person name="Prenger-Berninghoff E."/>
            <person name="Ploetz M."/>
            <person name="Abdulmawjood A."/>
        </authorList>
    </citation>
    <scope>NUCLEOTIDE SEQUENCE [LARGE SCALE GENOMIC DNA]</scope>
    <source>
        <strain evidence="1 2">2701</strain>
    </source>
</reference>
<organism evidence="1 2">
    <name type="scientific">Arcanobacterium buesumense</name>
    <dbReference type="NCBI Taxonomy" id="2722751"/>
    <lineage>
        <taxon>Bacteria</taxon>
        <taxon>Bacillati</taxon>
        <taxon>Actinomycetota</taxon>
        <taxon>Actinomycetes</taxon>
        <taxon>Actinomycetales</taxon>
        <taxon>Actinomycetaceae</taxon>
        <taxon>Arcanobacterium</taxon>
    </lineage>
</organism>
<dbReference type="AlphaFoldDB" id="A0A6H2EKI0"/>